<reference evidence="1 2" key="1">
    <citation type="submission" date="2023-07" db="EMBL/GenBank/DDBJ databases">
        <title>Alkalimonas sp., MEB108 novel, alkaliphilic bacterium isolated from Lonar Lake, India.</title>
        <authorList>
            <person name="Joshi A."/>
            <person name="Thite S."/>
        </authorList>
    </citation>
    <scope>NUCLEOTIDE SEQUENCE [LARGE SCALE GENOMIC DNA]</scope>
    <source>
        <strain evidence="1 2">MEB108</strain>
    </source>
</reference>
<evidence type="ECO:0000313" key="1">
    <source>
        <dbReference type="EMBL" id="MEE2003251.1"/>
    </source>
</evidence>
<keyword evidence="2" id="KW-1185">Reference proteome</keyword>
<name>A0ABU7J9N7_9GAMM</name>
<sequence>MQNSTIFRILTTFIDVIPCVPNSISRSDIITALRSHGYEASDTQIWRDLNNYAPLFGVVSFFKDGRLYFQKSRLDKVSIPEMMLFRMSVESGYLDYLPETCHRYFQEKHEHINKQIQKLKLGVKEHSFFKWERNYTLVKKHEQAGVIDPKILKVLLKCLNDKKIMKCLIDGPEEVFDYFEPASLIEDNDALYVSGSSRRFKGEQYLYNVKSIKDATAEARESAYDLFLDEEQFNTSDEPPVKGPFN</sequence>
<dbReference type="RefSeq" id="WP_330130295.1">
    <property type="nucleotide sequence ID" value="NZ_JAUHLI010000026.1"/>
</dbReference>
<evidence type="ECO:0000313" key="2">
    <source>
        <dbReference type="Proteomes" id="UP001336314"/>
    </source>
</evidence>
<dbReference type="Proteomes" id="UP001336314">
    <property type="component" value="Unassembled WGS sequence"/>
</dbReference>
<comment type="caution">
    <text evidence="1">The sequence shown here is derived from an EMBL/GenBank/DDBJ whole genome shotgun (WGS) entry which is preliminary data.</text>
</comment>
<proteinExistence type="predicted"/>
<accession>A0ABU7J9N7</accession>
<dbReference type="EMBL" id="JAUHLI010000026">
    <property type="protein sequence ID" value="MEE2003251.1"/>
    <property type="molecule type" value="Genomic_DNA"/>
</dbReference>
<protein>
    <submittedName>
        <fullName evidence="1">Uncharacterized protein</fullName>
    </submittedName>
</protein>
<gene>
    <name evidence="1" type="ORF">QWY20_17500</name>
</gene>
<organism evidence="1 2">
    <name type="scientific">Alkalimonas cellulosilytica</name>
    <dbReference type="NCBI Taxonomy" id="3058395"/>
    <lineage>
        <taxon>Bacteria</taxon>
        <taxon>Pseudomonadati</taxon>
        <taxon>Pseudomonadota</taxon>
        <taxon>Gammaproteobacteria</taxon>
        <taxon>Alkalimonas</taxon>
    </lineage>
</organism>